<dbReference type="InterPro" id="IPR032782">
    <property type="entry name" value="KhpB_N"/>
</dbReference>
<dbReference type="EMBL" id="JAUPEV010000011">
    <property type="protein sequence ID" value="MDO7253623.1"/>
    <property type="molecule type" value="Genomic_DNA"/>
</dbReference>
<dbReference type="Proteomes" id="UP001177258">
    <property type="component" value="Unassembled WGS sequence"/>
</dbReference>
<evidence type="ECO:0000313" key="3">
    <source>
        <dbReference type="EMBL" id="MDO7253623.1"/>
    </source>
</evidence>
<dbReference type="InterPro" id="IPR038247">
    <property type="entry name" value="Jag_N_dom_sf"/>
</dbReference>
<dbReference type="SMART" id="SM01245">
    <property type="entry name" value="Jag_N"/>
    <property type="match status" value="1"/>
</dbReference>
<feature type="region of interest" description="Disordered" evidence="1">
    <location>
        <begin position="59"/>
        <end position="81"/>
    </location>
</feature>
<evidence type="ECO:0000313" key="4">
    <source>
        <dbReference type="EMBL" id="MDP2539551.1"/>
    </source>
</evidence>
<dbReference type="PANTHER" id="PTHR35800:SF1">
    <property type="entry name" value="RNA-BINDING PROTEIN KHPB"/>
    <property type="match status" value="1"/>
</dbReference>
<feature type="domain" description="RNA-binding protein KhpB N-terminal" evidence="2">
    <location>
        <begin position="3"/>
        <end position="54"/>
    </location>
</feature>
<sequence>MKKIVAKTLQEAITQASVELGCSVTDLDYEIIQTPSNGFLGIGKKDAIIVATIIEHSNPPVTKNQTTHQPSPEKNQNKPSIINDEDINYEENKSRPSYFDHHLGVQTQENHHGEFEMGKSDIDEVFFKEIQDPHQITQEIESELKELFASMPYKIDKIEVGIYDNQTLLVTLDGDDSALMIGEKGYRYKALSYLLFNWIHPKYGYNIRLEIAQFLKNQEEAIDIYLQSIISMIAETGKAQTKPLDGVLAYIALKKLRDTFPNKYVSFRINAQDERYIIVSDFIKNE</sequence>
<gene>
    <name evidence="3" type="ORF">Q5I04_06840</name>
    <name evidence="4" type="ORF">Q5I06_07170</name>
</gene>
<reference evidence="3 5" key="3">
    <citation type="journal article" date="2024" name="Syst. Appl. Microbiol.">
        <title>Helicobacter cappadocius sp. nov., from lizards: The first psychrotrophic Helicobacter species.</title>
        <authorList>
            <person name="Aydin F."/>
            <person name="Tarhane S."/>
            <person name="Karakaya E."/>
            <person name="Abay S."/>
            <person name="Kayman T."/>
            <person name="Guran O."/>
            <person name="Bozkurt E."/>
            <person name="Uzum N."/>
            <person name="Avci A."/>
            <person name="Olgun K."/>
            <person name="Jablonski D."/>
            <person name="Guran C."/>
            <person name="Burcin Saticioglu I."/>
        </authorList>
    </citation>
    <scope>NUCLEOTIDE SEQUENCE [LARGE SCALE GENOMIC DNA]</scope>
    <source>
        <strain evidence="3">Faydin-H75</strain>
        <strain evidence="5">faydin-H76</strain>
    </source>
</reference>
<evidence type="ECO:0000259" key="2">
    <source>
        <dbReference type="SMART" id="SM01245"/>
    </source>
</evidence>
<dbReference type="InterPro" id="IPR040977">
    <property type="entry name" value="HP1451_C"/>
</dbReference>
<dbReference type="AlphaFoldDB" id="A0AA90PKE8"/>
<organism evidence="4 5">
    <name type="scientific">Helicobacter cappadocius</name>
    <dbReference type="NCBI Taxonomy" id="3063998"/>
    <lineage>
        <taxon>Bacteria</taxon>
        <taxon>Pseudomonadati</taxon>
        <taxon>Campylobacterota</taxon>
        <taxon>Epsilonproteobacteria</taxon>
        <taxon>Campylobacterales</taxon>
        <taxon>Helicobacteraceae</taxon>
        <taxon>Helicobacter</taxon>
    </lineage>
</organism>
<keyword evidence="6" id="KW-1185">Reference proteome</keyword>
<dbReference type="Gene3D" id="3.30.300.20">
    <property type="match status" value="1"/>
</dbReference>
<dbReference type="InterPro" id="IPR039247">
    <property type="entry name" value="KhpB"/>
</dbReference>
<reference evidence="4 6" key="1">
    <citation type="submission" date="2023-07" db="EMBL/GenBank/DDBJ databases">
        <title>Unpublished Manusciprt.</title>
        <authorList>
            <person name="Aydin F."/>
            <person name="Tarhane S."/>
            <person name="Saticioglu I.B."/>
            <person name="Karakaya E."/>
            <person name="Abay S."/>
            <person name="Guran O."/>
            <person name="Bozkurt E."/>
            <person name="Uzum N."/>
            <person name="Olgun K."/>
            <person name="Jablonski D."/>
        </authorList>
    </citation>
    <scope>NUCLEOTIDE SEQUENCE</scope>
    <source>
        <strain evidence="6">faydin-H75</strain>
        <strain evidence="4">Faydin-H76</strain>
    </source>
</reference>
<reference evidence="3" key="2">
    <citation type="submission" date="2023-07" db="EMBL/GenBank/DDBJ databases">
        <authorList>
            <person name="Aydin F."/>
            <person name="Tarhane S."/>
            <person name="Saticioglu I.B."/>
            <person name="Karakaya E."/>
            <person name="Abay S."/>
            <person name="Guran O."/>
            <person name="Bozkurt E."/>
            <person name="Uzum N."/>
            <person name="Olgun K."/>
            <person name="Jablonski D."/>
        </authorList>
    </citation>
    <scope>NUCLEOTIDE SEQUENCE</scope>
    <source>
        <strain evidence="3">Faydin-H75</strain>
    </source>
</reference>
<name>A0AA90PKE8_9HELI</name>
<proteinExistence type="predicted"/>
<accession>A0AA90PKE8</accession>
<dbReference type="GO" id="GO:0003723">
    <property type="term" value="F:RNA binding"/>
    <property type="evidence" value="ECO:0007669"/>
    <property type="project" value="InterPro"/>
</dbReference>
<dbReference type="Pfam" id="PF18472">
    <property type="entry name" value="HP1451_C"/>
    <property type="match status" value="1"/>
</dbReference>
<dbReference type="Gene3D" id="3.30.1370.180">
    <property type="match status" value="1"/>
</dbReference>
<protein>
    <submittedName>
        <fullName evidence="4">Jag N-terminal domain-containing protein</fullName>
    </submittedName>
</protein>
<comment type="caution">
    <text evidence="4">The sequence shown here is derived from an EMBL/GenBank/DDBJ whole genome shotgun (WGS) entry which is preliminary data.</text>
</comment>
<dbReference type="EMBL" id="JAUYZK010000011">
    <property type="protein sequence ID" value="MDP2539551.1"/>
    <property type="molecule type" value="Genomic_DNA"/>
</dbReference>
<dbReference type="InterPro" id="IPR015946">
    <property type="entry name" value="KH_dom-like_a/b"/>
</dbReference>
<dbReference type="Pfam" id="PF14804">
    <property type="entry name" value="Jag_N"/>
    <property type="match status" value="1"/>
</dbReference>
<evidence type="ECO:0000313" key="5">
    <source>
        <dbReference type="Proteomes" id="UP001177258"/>
    </source>
</evidence>
<dbReference type="PANTHER" id="PTHR35800">
    <property type="entry name" value="PROTEIN JAG"/>
    <property type="match status" value="1"/>
</dbReference>
<evidence type="ECO:0000313" key="6">
    <source>
        <dbReference type="Proteomes" id="UP001240777"/>
    </source>
</evidence>
<dbReference type="Gene3D" id="3.30.30.80">
    <property type="entry name" value="probable RNA-binding protein from clostridium symbiosum atcc 14940"/>
    <property type="match status" value="1"/>
</dbReference>
<dbReference type="Proteomes" id="UP001240777">
    <property type="component" value="Unassembled WGS sequence"/>
</dbReference>
<feature type="compositionally biased region" description="Polar residues" evidence="1">
    <location>
        <begin position="59"/>
        <end position="80"/>
    </location>
</feature>
<dbReference type="RefSeq" id="WP_305517465.1">
    <property type="nucleotide sequence ID" value="NZ_JAUPEV010000011.1"/>
</dbReference>
<evidence type="ECO:0000256" key="1">
    <source>
        <dbReference type="SAM" id="MobiDB-lite"/>
    </source>
</evidence>